<dbReference type="HAMAP" id="MF_00037">
    <property type="entry name" value="MurB"/>
    <property type="match status" value="1"/>
</dbReference>
<dbReference type="GO" id="GO:0071949">
    <property type="term" value="F:FAD binding"/>
    <property type="evidence" value="ECO:0007669"/>
    <property type="project" value="InterPro"/>
</dbReference>
<sequence>MNIKNLQFNNTNILENLKSIKNLILITDEPLSKHTSYKVGGNADYFCIVKNLEQLRKIFDVCYPKYNIFILGNGTNVLFSDEGYRGVVIKLSGELNKLKISRNLITAGSPVSLSSIIKKALESELSGLEFAWGIPGTLGGSINGNSGAFGSEICNLIKNVKVCDYNGKIHNFSSNQLDYGYRYCKFPVNGVILEADLKFKQSSRKEIEKTMKKNMKWRRKYQPIESKTAGSVFKNPEGMSVAKLLESIYLKGKAINGARFSPKHINFIENFNNAKAKDIYDLVELAKDLIYKKFKIILETEIKLIGFN</sequence>
<keyword evidence="8" id="KW-0285">Flavoprotein</keyword>
<keyword evidence="15" id="KW-0961">Cell wall biogenesis/degradation</keyword>
<keyword evidence="11" id="KW-0133">Cell shape</keyword>
<evidence type="ECO:0000313" key="18">
    <source>
        <dbReference type="EMBL" id="GAG62685.1"/>
    </source>
</evidence>
<dbReference type="InterPro" id="IPR003170">
    <property type="entry name" value="MurB"/>
</dbReference>
<keyword evidence="12" id="KW-0573">Peptidoglycan synthesis</keyword>
<evidence type="ECO:0000256" key="14">
    <source>
        <dbReference type="ARBA" id="ARBA00023306"/>
    </source>
</evidence>
<comment type="pathway">
    <text evidence="4">Cell wall biogenesis; peptidoglycan biosynthesis.</text>
</comment>
<dbReference type="NCBIfam" id="TIGR00179">
    <property type="entry name" value="murB"/>
    <property type="match status" value="1"/>
</dbReference>
<evidence type="ECO:0000256" key="8">
    <source>
        <dbReference type="ARBA" id="ARBA00022630"/>
    </source>
</evidence>
<dbReference type="AlphaFoldDB" id="X0Z0Z3"/>
<dbReference type="InterPro" id="IPR016169">
    <property type="entry name" value="FAD-bd_PCMH_sub2"/>
</dbReference>
<evidence type="ECO:0000256" key="9">
    <source>
        <dbReference type="ARBA" id="ARBA00022827"/>
    </source>
</evidence>
<dbReference type="InterPro" id="IPR016167">
    <property type="entry name" value="FAD-bd_PCMH_sub1"/>
</dbReference>
<dbReference type="EC" id="1.3.1.98" evidence="5"/>
<comment type="cofactor">
    <cofactor evidence="1">
        <name>FAD</name>
        <dbReference type="ChEBI" id="CHEBI:57692"/>
    </cofactor>
</comment>
<evidence type="ECO:0000256" key="4">
    <source>
        <dbReference type="ARBA" id="ARBA00004752"/>
    </source>
</evidence>
<dbReference type="InterPro" id="IPR036318">
    <property type="entry name" value="FAD-bd_PCMH-like_sf"/>
</dbReference>
<dbReference type="PANTHER" id="PTHR21071:SF4">
    <property type="entry name" value="UDP-N-ACETYLENOLPYRUVOYLGLUCOSAMINE REDUCTASE"/>
    <property type="match status" value="1"/>
</dbReference>
<evidence type="ECO:0000256" key="6">
    <source>
        <dbReference type="ARBA" id="ARBA00022490"/>
    </source>
</evidence>
<evidence type="ECO:0000256" key="11">
    <source>
        <dbReference type="ARBA" id="ARBA00022960"/>
    </source>
</evidence>
<evidence type="ECO:0000256" key="16">
    <source>
        <dbReference type="ARBA" id="ARBA00048914"/>
    </source>
</evidence>
<dbReference type="InterPro" id="IPR036635">
    <property type="entry name" value="MurB_C_sf"/>
</dbReference>
<dbReference type="Pfam" id="PF01565">
    <property type="entry name" value="FAD_binding_4"/>
    <property type="match status" value="1"/>
</dbReference>
<evidence type="ECO:0000256" key="7">
    <source>
        <dbReference type="ARBA" id="ARBA00022618"/>
    </source>
</evidence>
<evidence type="ECO:0000256" key="10">
    <source>
        <dbReference type="ARBA" id="ARBA00022857"/>
    </source>
</evidence>
<evidence type="ECO:0000256" key="2">
    <source>
        <dbReference type="ARBA" id="ARBA00003921"/>
    </source>
</evidence>
<dbReference type="InterPro" id="IPR011601">
    <property type="entry name" value="MurB_C"/>
</dbReference>
<dbReference type="Gene3D" id="3.30.43.10">
    <property type="entry name" value="Uridine Diphospho-n-acetylenolpyruvylglucosamine Reductase, domain 2"/>
    <property type="match status" value="1"/>
</dbReference>
<dbReference type="SUPFAM" id="SSF56194">
    <property type="entry name" value="Uridine diphospho-N-Acetylenolpyruvylglucosamine reductase, MurB, C-terminal domain"/>
    <property type="match status" value="1"/>
</dbReference>
<comment type="function">
    <text evidence="2">Cell wall formation.</text>
</comment>
<dbReference type="SUPFAM" id="SSF56176">
    <property type="entry name" value="FAD-binding/transporter-associated domain-like"/>
    <property type="match status" value="1"/>
</dbReference>
<evidence type="ECO:0000256" key="13">
    <source>
        <dbReference type="ARBA" id="ARBA00023002"/>
    </source>
</evidence>
<organism evidence="18">
    <name type="scientific">marine sediment metagenome</name>
    <dbReference type="NCBI Taxonomy" id="412755"/>
    <lineage>
        <taxon>unclassified sequences</taxon>
        <taxon>metagenomes</taxon>
        <taxon>ecological metagenomes</taxon>
    </lineage>
</organism>
<dbReference type="PANTHER" id="PTHR21071">
    <property type="entry name" value="UDP-N-ACETYLENOLPYRUVOYLGLUCOSAMINE REDUCTASE"/>
    <property type="match status" value="1"/>
</dbReference>
<comment type="catalytic activity">
    <reaction evidence="16">
        <text>UDP-N-acetyl-alpha-D-muramate + NADP(+) = UDP-N-acetyl-3-O-(1-carboxyvinyl)-alpha-D-glucosamine + NADPH + H(+)</text>
        <dbReference type="Rhea" id="RHEA:12248"/>
        <dbReference type="ChEBI" id="CHEBI:15378"/>
        <dbReference type="ChEBI" id="CHEBI:57783"/>
        <dbReference type="ChEBI" id="CHEBI:58349"/>
        <dbReference type="ChEBI" id="CHEBI:68483"/>
        <dbReference type="ChEBI" id="CHEBI:70757"/>
        <dbReference type="EC" id="1.3.1.98"/>
    </reaction>
</comment>
<dbReference type="GO" id="GO:0008360">
    <property type="term" value="P:regulation of cell shape"/>
    <property type="evidence" value="ECO:0007669"/>
    <property type="project" value="UniProtKB-KW"/>
</dbReference>
<keyword evidence="7" id="KW-0132">Cell division</keyword>
<evidence type="ECO:0000256" key="3">
    <source>
        <dbReference type="ARBA" id="ARBA00004496"/>
    </source>
</evidence>
<keyword evidence="6" id="KW-0963">Cytoplasm</keyword>
<dbReference type="GO" id="GO:0008762">
    <property type="term" value="F:UDP-N-acetylmuramate dehydrogenase activity"/>
    <property type="evidence" value="ECO:0007669"/>
    <property type="project" value="UniProtKB-EC"/>
</dbReference>
<protein>
    <recommendedName>
        <fullName evidence="5">UDP-N-acetylmuramate dehydrogenase</fullName>
        <ecNumber evidence="5">1.3.1.98</ecNumber>
    </recommendedName>
</protein>
<dbReference type="InterPro" id="IPR016166">
    <property type="entry name" value="FAD-bd_PCMH"/>
</dbReference>
<keyword evidence="9" id="KW-0274">FAD</keyword>
<comment type="caution">
    <text evidence="18">The sequence shown here is derived from an EMBL/GenBank/DDBJ whole genome shotgun (WGS) entry which is preliminary data.</text>
</comment>
<reference evidence="18" key="1">
    <citation type="journal article" date="2014" name="Front. Microbiol.">
        <title>High frequency of phylogenetically diverse reductive dehalogenase-homologous genes in deep subseafloor sedimentary metagenomes.</title>
        <authorList>
            <person name="Kawai M."/>
            <person name="Futagami T."/>
            <person name="Toyoda A."/>
            <person name="Takaki Y."/>
            <person name="Nishi S."/>
            <person name="Hori S."/>
            <person name="Arai W."/>
            <person name="Tsubouchi T."/>
            <person name="Morono Y."/>
            <person name="Uchiyama I."/>
            <person name="Ito T."/>
            <person name="Fujiyama A."/>
            <person name="Inagaki F."/>
            <person name="Takami H."/>
        </authorList>
    </citation>
    <scope>NUCLEOTIDE SEQUENCE</scope>
    <source>
        <strain evidence="18">Expedition CK06-06</strain>
    </source>
</reference>
<name>X0Z0Z3_9ZZZZ</name>
<keyword evidence="10" id="KW-0521">NADP</keyword>
<gene>
    <name evidence="18" type="ORF">S01H4_00392</name>
</gene>
<evidence type="ECO:0000256" key="1">
    <source>
        <dbReference type="ARBA" id="ARBA00001974"/>
    </source>
</evidence>
<dbReference type="GO" id="GO:0009252">
    <property type="term" value="P:peptidoglycan biosynthetic process"/>
    <property type="evidence" value="ECO:0007669"/>
    <property type="project" value="UniProtKB-UniPathway"/>
</dbReference>
<dbReference type="GO" id="GO:0051301">
    <property type="term" value="P:cell division"/>
    <property type="evidence" value="ECO:0007669"/>
    <property type="project" value="UniProtKB-KW"/>
</dbReference>
<dbReference type="InterPro" id="IPR006094">
    <property type="entry name" value="Oxid_FAD_bind_N"/>
</dbReference>
<dbReference type="GO" id="GO:0071555">
    <property type="term" value="P:cell wall organization"/>
    <property type="evidence" value="ECO:0007669"/>
    <property type="project" value="UniProtKB-KW"/>
</dbReference>
<dbReference type="PROSITE" id="PS51387">
    <property type="entry name" value="FAD_PCMH"/>
    <property type="match status" value="1"/>
</dbReference>
<evidence type="ECO:0000256" key="15">
    <source>
        <dbReference type="ARBA" id="ARBA00023316"/>
    </source>
</evidence>
<dbReference type="UniPathway" id="UPA00219"/>
<evidence type="ECO:0000256" key="12">
    <source>
        <dbReference type="ARBA" id="ARBA00022984"/>
    </source>
</evidence>
<dbReference type="GO" id="GO:0005829">
    <property type="term" value="C:cytosol"/>
    <property type="evidence" value="ECO:0007669"/>
    <property type="project" value="TreeGrafter"/>
</dbReference>
<comment type="subcellular location">
    <subcellularLocation>
        <location evidence="3">Cytoplasm</location>
    </subcellularLocation>
</comment>
<dbReference type="Gene3D" id="3.90.78.10">
    <property type="entry name" value="UDP-N-acetylenolpyruvoylglucosamine reductase, C-terminal domain"/>
    <property type="match status" value="1"/>
</dbReference>
<keyword evidence="13" id="KW-0560">Oxidoreductase</keyword>
<dbReference type="Pfam" id="PF02873">
    <property type="entry name" value="MurB_C"/>
    <property type="match status" value="1"/>
</dbReference>
<proteinExistence type="inferred from homology"/>
<dbReference type="EMBL" id="BART01000051">
    <property type="protein sequence ID" value="GAG62685.1"/>
    <property type="molecule type" value="Genomic_DNA"/>
</dbReference>
<dbReference type="NCBIfam" id="NF010480">
    <property type="entry name" value="PRK13905.1"/>
    <property type="match status" value="1"/>
</dbReference>
<accession>X0Z0Z3</accession>
<evidence type="ECO:0000256" key="5">
    <source>
        <dbReference type="ARBA" id="ARBA00012518"/>
    </source>
</evidence>
<evidence type="ECO:0000259" key="17">
    <source>
        <dbReference type="PROSITE" id="PS51387"/>
    </source>
</evidence>
<keyword evidence="14" id="KW-0131">Cell cycle</keyword>
<dbReference type="Gene3D" id="3.30.465.10">
    <property type="match status" value="1"/>
</dbReference>
<feature type="domain" description="FAD-binding PCMH-type" evidence="17">
    <location>
        <begin position="38"/>
        <end position="202"/>
    </location>
</feature>